<feature type="domain" description="Thioredoxin" evidence="1">
    <location>
        <begin position="14"/>
        <end position="99"/>
    </location>
</feature>
<dbReference type="SUPFAM" id="SSF52833">
    <property type="entry name" value="Thioredoxin-like"/>
    <property type="match status" value="1"/>
</dbReference>
<dbReference type="InterPro" id="IPR013766">
    <property type="entry name" value="Thioredoxin_domain"/>
</dbReference>
<dbReference type="Gene3D" id="3.40.30.10">
    <property type="entry name" value="Glutaredoxin"/>
    <property type="match status" value="1"/>
</dbReference>
<dbReference type="EMBL" id="JAAIWM010000003">
    <property type="protein sequence ID" value="NEY72138.1"/>
    <property type="molecule type" value="Genomic_DNA"/>
</dbReference>
<protein>
    <submittedName>
        <fullName evidence="2">Thioredoxin family protein</fullName>
    </submittedName>
</protein>
<name>A0A6M0QAS6_9BACI</name>
<comment type="caution">
    <text evidence="2">The sequence shown here is derived from an EMBL/GenBank/DDBJ whole genome shotgun (WGS) entry which is preliminary data.</text>
</comment>
<dbReference type="Proteomes" id="UP000481043">
    <property type="component" value="Unassembled WGS sequence"/>
</dbReference>
<sequence length="107" mass="12514">MVVEEWQEIRTGDIMKHKELALFLFTPICGTCKLAEKMLTVIQELLPDFPIKKVNLNYTPELASEWEIQSVPCLLLFKHGVLIKKIFAFQSVDYLYKEIKYLCSTEE</sequence>
<accession>A0A6M0QAS6</accession>
<dbReference type="CDD" id="cd02947">
    <property type="entry name" value="TRX_family"/>
    <property type="match status" value="1"/>
</dbReference>
<evidence type="ECO:0000259" key="1">
    <source>
        <dbReference type="Pfam" id="PF00085"/>
    </source>
</evidence>
<keyword evidence="3" id="KW-1185">Reference proteome</keyword>
<dbReference type="InterPro" id="IPR036249">
    <property type="entry name" value="Thioredoxin-like_sf"/>
</dbReference>
<organism evidence="2 3">
    <name type="scientific">Bacillus mesophilus</name>
    <dbReference type="NCBI Taxonomy" id="1808955"/>
    <lineage>
        <taxon>Bacteria</taxon>
        <taxon>Bacillati</taxon>
        <taxon>Bacillota</taxon>
        <taxon>Bacilli</taxon>
        <taxon>Bacillales</taxon>
        <taxon>Bacillaceae</taxon>
        <taxon>Bacillus</taxon>
    </lineage>
</organism>
<dbReference type="RefSeq" id="WP_163179604.1">
    <property type="nucleotide sequence ID" value="NZ_JAAIWM010000003.1"/>
</dbReference>
<dbReference type="AlphaFoldDB" id="A0A6M0QAS6"/>
<evidence type="ECO:0000313" key="2">
    <source>
        <dbReference type="EMBL" id="NEY72138.1"/>
    </source>
</evidence>
<proteinExistence type="predicted"/>
<gene>
    <name evidence="2" type="ORF">G4D63_10415</name>
</gene>
<evidence type="ECO:0000313" key="3">
    <source>
        <dbReference type="Proteomes" id="UP000481043"/>
    </source>
</evidence>
<reference evidence="2 3" key="1">
    <citation type="submission" date="2020-02" db="EMBL/GenBank/DDBJ databases">
        <title>Bacillus aquiflavi sp. nov., isolated from yellow water of strong flavor Chinese baijiu in Yibin region of China.</title>
        <authorList>
            <person name="Xie J."/>
        </authorList>
    </citation>
    <scope>NUCLEOTIDE SEQUENCE [LARGE SCALE GENOMIC DNA]</scope>
    <source>
        <strain evidence="2 3">SA4</strain>
    </source>
</reference>
<dbReference type="Pfam" id="PF00085">
    <property type="entry name" value="Thioredoxin"/>
    <property type="match status" value="1"/>
</dbReference>